<dbReference type="EMBL" id="BTSY01000005">
    <property type="protein sequence ID" value="GMT27699.1"/>
    <property type="molecule type" value="Genomic_DNA"/>
</dbReference>
<evidence type="ECO:0000256" key="2">
    <source>
        <dbReference type="SAM" id="Phobius"/>
    </source>
</evidence>
<feature type="transmembrane region" description="Helical" evidence="2">
    <location>
        <begin position="115"/>
        <end position="134"/>
    </location>
</feature>
<feature type="transmembrane region" description="Helical" evidence="2">
    <location>
        <begin position="299"/>
        <end position="319"/>
    </location>
</feature>
<keyword evidence="2" id="KW-0812">Transmembrane</keyword>
<gene>
    <name evidence="3" type="ORF">PFISCL1PPCAC_18996</name>
</gene>
<keyword evidence="4" id="KW-1185">Reference proteome</keyword>
<keyword evidence="2" id="KW-1133">Transmembrane helix</keyword>
<evidence type="ECO:0000256" key="1">
    <source>
        <dbReference type="SAM" id="Coils"/>
    </source>
</evidence>
<organism evidence="3 4">
    <name type="scientific">Pristionchus fissidentatus</name>
    <dbReference type="NCBI Taxonomy" id="1538716"/>
    <lineage>
        <taxon>Eukaryota</taxon>
        <taxon>Metazoa</taxon>
        <taxon>Ecdysozoa</taxon>
        <taxon>Nematoda</taxon>
        <taxon>Chromadorea</taxon>
        <taxon>Rhabditida</taxon>
        <taxon>Rhabditina</taxon>
        <taxon>Diplogasteromorpha</taxon>
        <taxon>Diplogasteroidea</taxon>
        <taxon>Neodiplogasteridae</taxon>
        <taxon>Pristionchus</taxon>
    </lineage>
</organism>
<feature type="transmembrane region" description="Helical" evidence="2">
    <location>
        <begin position="194"/>
        <end position="216"/>
    </location>
</feature>
<dbReference type="AlphaFoldDB" id="A0AAV5WD03"/>
<feature type="transmembrane region" description="Helical" evidence="2">
    <location>
        <begin position="236"/>
        <end position="256"/>
    </location>
</feature>
<comment type="caution">
    <text evidence="3">The sequence shown here is derived from an EMBL/GenBank/DDBJ whole genome shotgun (WGS) entry which is preliminary data.</text>
</comment>
<evidence type="ECO:0000313" key="3">
    <source>
        <dbReference type="EMBL" id="GMT27699.1"/>
    </source>
</evidence>
<evidence type="ECO:0008006" key="5">
    <source>
        <dbReference type="Google" id="ProtNLM"/>
    </source>
</evidence>
<evidence type="ECO:0000313" key="4">
    <source>
        <dbReference type="Proteomes" id="UP001432322"/>
    </source>
</evidence>
<reference evidence="3" key="1">
    <citation type="submission" date="2023-10" db="EMBL/GenBank/DDBJ databases">
        <title>Genome assembly of Pristionchus species.</title>
        <authorList>
            <person name="Yoshida K."/>
            <person name="Sommer R.J."/>
        </authorList>
    </citation>
    <scope>NUCLEOTIDE SEQUENCE</scope>
    <source>
        <strain evidence="3">RS5133</strain>
    </source>
</reference>
<sequence>MKAGTDHCEEDGNGTAICVCKTGWKGLTCWVTPKFCPSMTCGEEMACIEKVDHAVCECVTQECVVNKRKDNRTSAEVALDDAVMIAGPCVDFFFRMALQVFFPERGSTIQDSLQYMRSIFVSCAGIVYVIAGNPMTLEMGIAERRFMSLLFHTPQLLVNLLFAIEVKHIDSVMKGTSDNRWARRSGEKSKRWDYGFVYVPAIVGGTLVSIAIWFLNWESHQTEYTSLGVINDDLGMMGWMSMAYSFCALYSFAKAFDIIMDRQRKKPEIVRRDNFYEMQNDPRQQEDVNAVWRNLLPSFFGAPIQCLYSISIVAVLAYGTTTMKLVNLVLCLLNIICGIVQSVQGDRSTLGRLKAWRMCKNPLVEDYNEFTYLTTTETMAKRGRNQYDEMVEKRKKAKEEERKAMEMKIEESCRYLASLGIPAAFHPHLPMEGPEPCKIYAYDLFEKNYLSQREREWHFARWTKEYLAVRVLMEISVLDACEKVKRDLEANGFLDGDECSSKQAHLMFTEWMDSMIYQDRMDAALPTSRGEVLSFPTIGLPRGFIGMLSRCSNHGGAC</sequence>
<feature type="coiled-coil region" evidence="1">
    <location>
        <begin position="380"/>
        <end position="410"/>
    </location>
</feature>
<feature type="transmembrane region" description="Helical" evidence="2">
    <location>
        <begin position="325"/>
        <end position="343"/>
    </location>
</feature>
<protein>
    <recommendedName>
        <fullName evidence="5">EGF-like domain-containing protein</fullName>
    </recommendedName>
</protein>
<accession>A0AAV5WD03</accession>
<keyword evidence="2" id="KW-0472">Membrane</keyword>
<proteinExistence type="predicted"/>
<keyword evidence="1" id="KW-0175">Coiled coil</keyword>
<dbReference type="Proteomes" id="UP001432322">
    <property type="component" value="Unassembled WGS sequence"/>
</dbReference>
<name>A0AAV5WD03_9BILA</name>